<dbReference type="Pfam" id="PF04519">
    <property type="entry name" value="Bactofilin"/>
    <property type="match status" value="1"/>
</dbReference>
<proteinExistence type="predicted"/>
<organism evidence="1 2">
    <name type="scientific">Paenibacillus aquistagni</name>
    <dbReference type="NCBI Taxonomy" id="1852522"/>
    <lineage>
        <taxon>Bacteria</taxon>
        <taxon>Bacillati</taxon>
        <taxon>Bacillota</taxon>
        <taxon>Bacilli</taxon>
        <taxon>Bacillales</taxon>
        <taxon>Paenibacillaceae</taxon>
        <taxon>Paenibacillus</taxon>
    </lineage>
</organism>
<protein>
    <submittedName>
        <fullName evidence="1">Polymer-forming protein</fullName>
    </submittedName>
</protein>
<dbReference type="Proteomes" id="UP000193834">
    <property type="component" value="Unassembled WGS sequence"/>
</dbReference>
<dbReference type="InterPro" id="IPR007607">
    <property type="entry name" value="BacA/B"/>
</dbReference>
<dbReference type="EMBL" id="FXAZ01000003">
    <property type="protein sequence ID" value="SMG43816.1"/>
    <property type="molecule type" value="Genomic_DNA"/>
</dbReference>
<dbReference type="RefSeq" id="WP_085494779.1">
    <property type="nucleotide sequence ID" value="NZ_FXAZ01000003.1"/>
</dbReference>
<keyword evidence="2" id="KW-1185">Reference proteome</keyword>
<sequence length="244" mass="26322">MAQGMYSDMVVAGLGTFDGGVYDKVRIDGVAFVKGDVQCDRFICNGSGKLNGSVSAHSMDVNGLASFGSHVQAQQIKVCGKANIDGDLLGEELRVDGSVSVSTNCEMHSIDVHGRLSVDRDIRATRFNTNGSFRAGNQVLAESVRIELNGHCEARELRAKQIEAVRGYVKKNSFLGAMFQAFGQQPLLEAQLIEGDSIKLEQTHASLVRGRQVSIGPGSQISRVEYSQEIDIDPTAIVDECVQI</sequence>
<accession>A0A1X7KSN6</accession>
<dbReference type="AlphaFoldDB" id="A0A1X7KSN6"/>
<evidence type="ECO:0000313" key="2">
    <source>
        <dbReference type="Proteomes" id="UP000193834"/>
    </source>
</evidence>
<dbReference type="STRING" id="1852522.SAMN06295960_2599"/>
<reference evidence="1 2" key="1">
    <citation type="submission" date="2017-04" db="EMBL/GenBank/DDBJ databases">
        <authorList>
            <person name="Afonso C.L."/>
            <person name="Miller P.J."/>
            <person name="Scott M.A."/>
            <person name="Spackman E."/>
            <person name="Goraichik I."/>
            <person name="Dimitrov K.M."/>
            <person name="Suarez D.L."/>
            <person name="Swayne D.E."/>
        </authorList>
    </citation>
    <scope>NUCLEOTIDE SEQUENCE [LARGE SCALE GENOMIC DNA]</scope>
    <source>
        <strain evidence="1 2">11</strain>
    </source>
</reference>
<gene>
    <name evidence="1" type="ORF">SAMN06295960_2599</name>
</gene>
<dbReference type="OrthoDB" id="1730007at2"/>
<name>A0A1X7KSN6_9BACL</name>
<evidence type="ECO:0000313" key="1">
    <source>
        <dbReference type="EMBL" id="SMG43816.1"/>
    </source>
</evidence>